<feature type="region of interest" description="Disordered" evidence="1">
    <location>
        <begin position="151"/>
        <end position="173"/>
    </location>
</feature>
<gene>
    <name evidence="2" type="ORF">Tco_1122351</name>
</gene>
<evidence type="ECO:0000313" key="3">
    <source>
        <dbReference type="Proteomes" id="UP001151760"/>
    </source>
</evidence>
<reference evidence="2" key="2">
    <citation type="submission" date="2022-01" db="EMBL/GenBank/DDBJ databases">
        <authorList>
            <person name="Yamashiro T."/>
            <person name="Shiraishi A."/>
            <person name="Satake H."/>
            <person name="Nakayama K."/>
        </authorList>
    </citation>
    <scope>NUCLEOTIDE SEQUENCE</scope>
</reference>
<accession>A0ABQ5J099</accession>
<sequence>MVKRESPKLTKVPNICEASNLAVVSRKYIQVIDLSDDDEVPVLVTLKRRRLLKDGTFANKHVVDILSCDEENMVPLSRKKIVEDDTQKDKILESDDESPITFTRSNNKLRPSSSKRQKFIDEDKIDVNSSQQTTKDVLYYDHHIDKEDEFADFIDDSPIDDDATSDEDTDDDF</sequence>
<dbReference type="Proteomes" id="UP001151760">
    <property type="component" value="Unassembled WGS sequence"/>
</dbReference>
<feature type="compositionally biased region" description="Polar residues" evidence="1">
    <location>
        <begin position="100"/>
        <end position="114"/>
    </location>
</feature>
<dbReference type="EMBL" id="BQNB010021390">
    <property type="protein sequence ID" value="GJU05921.1"/>
    <property type="molecule type" value="Genomic_DNA"/>
</dbReference>
<keyword evidence="3" id="KW-1185">Reference proteome</keyword>
<evidence type="ECO:0000256" key="1">
    <source>
        <dbReference type="SAM" id="MobiDB-lite"/>
    </source>
</evidence>
<protein>
    <submittedName>
        <fullName evidence="2">Uncharacterized protein</fullName>
    </submittedName>
</protein>
<feature type="region of interest" description="Disordered" evidence="1">
    <location>
        <begin position="89"/>
        <end position="132"/>
    </location>
</feature>
<name>A0ABQ5J099_9ASTR</name>
<evidence type="ECO:0000313" key="2">
    <source>
        <dbReference type="EMBL" id="GJU05921.1"/>
    </source>
</evidence>
<organism evidence="2 3">
    <name type="scientific">Tanacetum coccineum</name>
    <dbReference type="NCBI Taxonomy" id="301880"/>
    <lineage>
        <taxon>Eukaryota</taxon>
        <taxon>Viridiplantae</taxon>
        <taxon>Streptophyta</taxon>
        <taxon>Embryophyta</taxon>
        <taxon>Tracheophyta</taxon>
        <taxon>Spermatophyta</taxon>
        <taxon>Magnoliopsida</taxon>
        <taxon>eudicotyledons</taxon>
        <taxon>Gunneridae</taxon>
        <taxon>Pentapetalae</taxon>
        <taxon>asterids</taxon>
        <taxon>campanulids</taxon>
        <taxon>Asterales</taxon>
        <taxon>Asteraceae</taxon>
        <taxon>Asteroideae</taxon>
        <taxon>Anthemideae</taxon>
        <taxon>Anthemidinae</taxon>
        <taxon>Tanacetum</taxon>
    </lineage>
</organism>
<comment type="caution">
    <text evidence="2">The sequence shown here is derived from an EMBL/GenBank/DDBJ whole genome shotgun (WGS) entry which is preliminary data.</text>
</comment>
<proteinExistence type="predicted"/>
<reference evidence="2" key="1">
    <citation type="journal article" date="2022" name="Int. J. Mol. Sci.">
        <title>Draft Genome of Tanacetum Coccineum: Genomic Comparison of Closely Related Tanacetum-Family Plants.</title>
        <authorList>
            <person name="Yamashiro T."/>
            <person name="Shiraishi A."/>
            <person name="Nakayama K."/>
            <person name="Satake H."/>
        </authorList>
    </citation>
    <scope>NUCLEOTIDE SEQUENCE</scope>
</reference>